<reference evidence="2 3" key="1">
    <citation type="submission" date="2018-10" db="EMBL/GenBank/DDBJ databases">
        <title>Isolation, diversity and antifungal activity of actinobacteria from wheat.</title>
        <authorList>
            <person name="Han C."/>
        </authorList>
    </citation>
    <scope>NUCLEOTIDE SEQUENCE [LARGE SCALE GENOMIC DNA]</scope>
    <source>
        <strain evidence="2 3">NEAU-YY56</strain>
    </source>
</reference>
<protein>
    <submittedName>
        <fullName evidence="2">DUF4432 family protein</fullName>
    </submittedName>
</protein>
<dbReference type="InterPro" id="IPR027839">
    <property type="entry name" value="DUF4432"/>
</dbReference>
<evidence type="ECO:0000313" key="2">
    <source>
        <dbReference type="EMBL" id="RMI09539.1"/>
    </source>
</evidence>
<dbReference type="Gene3D" id="2.70.98.10">
    <property type="match status" value="1"/>
</dbReference>
<evidence type="ECO:0000313" key="3">
    <source>
        <dbReference type="Proteomes" id="UP000269289"/>
    </source>
</evidence>
<dbReference type="Pfam" id="PF14486">
    <property type="entry name" value="DUF4432"/>
    <property type="match status" value="1"/>
</dbReference>
<gene>
    <name evidence="2" type="ORF">EBM89_09770</name>
</gene>
<dbReference type="AlphaFoldDB" id="A0A3M2J7Z7"/>
<dbReference type="InterPro" id="IPR014718">
    <property type="entry name" value="GH-type_carb-bd"/>
</dbReference>
<dbReference type="Proteomes" id="UP000269289">
    <property type="component" value="Unassembled WGS sequence"/>
</dbReference>
<feature type="compositionally biased region" description="Basic residues" evidence="1">
    <location>
        <begin position="7"/>
        <end position="27"/>
    </location>
</feature>
<evidence type="ECO:0000256" key="1">
    <source>
        <dbReference type="SAM" id="MobiDB-lite"/>
    </source>
</evidence>
<feature type="region of interest" description="Disordered" evidence="1">
    <location>
        <begin position="1"/>
        <end position="41"/>
    </location>
</feature>
<comment type="caution">
    <text evidence="2">The sequence shown here is derived from an EMBL/GenBank/DDBJ whole genome shotgun (WGS) entry which is preliminary data.</text>
</comment>
<accession>A0A3M2J7Z7</accession>
<organism evidence="2 3">
    <name type="scientific">Cellulomonas triticagri</name>
    <dbReference type="NCBI Taxonomy" id="2483352"/>
    <lineage>
        <taxon>Bacteria</taxon>
        <taxon>Bacillati</taxon>
        <taxon>Actinomycetota</taxon>
        <taxon>Actinomycetes</taxon>
        <taxon>Micrococcales</taxon>
        <taxon>Cellulomonadaceae</taxon>
        <taxon>Cellulomonas</taxon>
    </lineage>
</organism>
<sequence>MRTGVHAGRRRAADHHRPRGHVRRRLPRGPGGPVTRAETGPTTDVAALLADGRVALLEAVAQVDDLLRPGGARVLHLRLADGFTLDVLPDRGLDLGPAWWRGVPVAWRSPHRADPGPGAGWEERFLGGLLATCGPENIGPPTDGAGQHGSHHLTPATEVRWWREVTPTGVDVHVRGTVGYSTLYGTRLVVEREIVAGTGRARVEVRDEVRNDGDEPVGVPLLYHVNLGAPLLAPGSRLLLDGDPVTTTREPLPPGREPLTMPDPATGAPAVVAEHRGLPVAGGRSRAVLPGPGARVVVEWSGDTLPRLCTWAWPARGAWVLGVEPTNAPLFGPDRDEPHHGAPLLAPGQTWRTGVAVEVVAGPDDGPTD</sequence>
<dbReference type="GO" id="GO:0030246">
    <property type="term" value="F:carbohydrate binding"/>
    <property type="evidence" value="ECO:0007669"/>
    <property type="project" value="InterPro"/>
</dbReference>
<keyword evidence="3" id="KW-1185">Reference proteome</keyword>
<dbReference type="EMBL" id="RFFI01000046">
    <property type="protein sequence ID" value="RMI09539.1"/>
    <property type="molecule type" value="Genomic_DNA"/>
</dbReference>
<proteinExistence type="predicted"/>
<feature type="region of interest" description="Disordered" evidence="1">
    <location>
        <begin position="240"/>
        <end position="264"/>
    </location>
</feature>
<name>A0A3M2J7Z7_9CELL</name>